<proteinExistence type="predicted"/>
<feature type="compositionally biased region" description="Low complexity" evidence="1">
    <location>
        <begin position="123"/>
        <end position="135"/>
    </location>
</feature>
<dbReference type="InterPro" id="IPR023154">
    <property type="entry name" value="Jann4075-like_sf"/>
</dbReference>
<evidence type="ECO:0000256" key="2">
    <source>
        <dbReference type="SAM" id="Phobius"/>
    </source>
</evidence>
<evidence type="ECO:0008006" key="5">
    <source>
        <dbReference type="Google" id="ProtNLM"/>
    </source>
</evidence>
<reference evidence="3" key="1">
    <citation type="journal article" date="2014" name="Int. J. Syst. Evol. Microbiol.">
        <title>Complete genome of a new Firmicutes species belonging to the dominant human colonic microbiota ('Ruminococcus bicirculans') reveals two chromosomes and a selective capacity to utilize plant glucans.</title>
        <authorList>
            <consortium name="NISC Comparative Sequencing Program"/>
            <person name="Wegmann U."/>
            <person name="Louis P."/>
            <person name="Goesmann A."/>
            <person name="Henrissat B."/>
            <person name="Duncan S.H."/>
            <person name="Flint H.J."/>
        </authorList>
    </citation>
    <scope>NUCLEOTIDE SEQUENCE</scope>
    <source>
        <strain evidence="3">NBRC 108219</strain>
    </source>
</reference>
<feature type="compositionally biased region" description="Low complexity" evidence="1">
    <location>
        <begin position="183"/>
        <end position="195"/>
    </location>
</feature>
<dbReference type="SUPFAM" id="SSF158587">
    <property type="entry name" value="Jann4075-like"/>
    <property type="match status" value="1"/>
</dbReference>
<keyword evidence="2" id="KW-1133">Transmembrane helix</keyword>
<dbReference type="EMBL" id="BSNK01000001">
    <property type="protein sequence ID" value="GLQ23383.1"/>
    <property type="molecule type" value="Genomic_DNA"/>
</dbReference>
<feature type="transmembrane region" description="Helical" evidence="2">
    <location>
        <begin position="6"/>
        <end position="26"/>
    </location>
</feature>
<feature type="compositionally biased region" description="Basic residues" evidence="1">
    <location>
        <begin position="136"/>
        <end position="182"/>
    </location>
</feature>
<accession>A0ABQ5V7E3</accession>
<name>A0ABQ5V7E3_9PROT</name>
<protein>
    <recommendedName>
        <fullName evidence="5">DUF2853 family protein</fullName>
    </recommendedName>
</protein>
<keyword evidence="2" id="KW-0812">Transmembrane</keyword>
<comment type="caution">
    <text evidence="3">The sequence shown here is derived from an EMBL/GenBank/DDBJ whole genome shotgun (WGS) entry which is preliminary data.</text>
</comment>
<dbReference type="InterPro" id="IPR021274">
    <property type="entry name" value="DUF2853"/>
</dbReference>
<evidence type="ECO:0000313" key="4">
    <source>
        <dbReference type="Proteomes" id="UP001161391"/>
    </source>
</evidence>
<organism evidence="3 4">
    <name type="scientific">Algimonas ampicilliniresistens</name>
    <dbReference type="NCBI Taxonomy" id="1298735"/>
    <lineage>
        <taxon>Bacteria</taxon>
        <taxon>Pseudomonadati</taxon>
        <taxon>Pseudomonadota</taxon>
        <taxon>Alphaproteobacteria</taxon>
        <taxon>Maricaulales</taxon>
        <taxon>Robiginitomaculaceae</taxon>
        <taxon>Algimonas</taxon>
    </lineage>
</organism>
<gene>
    <name evidence="3" type="ORF">GCM10007853_12570</name>
</gene>
<sequence>MEEFTTTTIVVLLIAFAIGFLLGWLFKPSKKVAGDLSIEGEGALRAEADSLRARVQDLEGRVAGRDQEVSDLKTKLASGTAPTGSTAKTSDADDTYALEWQNRYLAARVKYLDSRLAELGDTSPAAKAKPAAAKKSPAKKAPAKKAPAKKTTAKKAPAKAKPAAKAKTATKSKAVAKPKKTAVKTVAAKAATTKKAPAKKAPTKKAASKAAAAKKAPAKKAPAKKVAAKKAPASKAAPKKASAAKSKNDAAFERYYDKVKAFDARASRAVVQNIVDYCGVSLKSRDSSLVACTDESELRTVANGFVTKKLGIKDGQMDLVKSVCEQMKDQRLKSRVTFYYLTAKKARKLSLFR</sequence>
<feature type="compositionally biased region" description="Low complexity" evidence="1">
    <location>
        <begin position="229"/>
        <end position="244"/>
    </location>
</feature>
<dbReference type="RefSeq" id="WP_284388761.1">
    <property type="nucleotide sequence ID" value="NZ_BSNK01000001.1"/>
</dbReference>
<dbReference type="Proteomes" id="UP001161391">
    <property type="component" value="Unassembled WGS sequence"/>
</dbReference>
<dbReference type="Pfam" id="PF11015">
    <property type="entry name" value="DUF2853"/>
    <property type="match status" value="1"/>
</dbReference>
<keyword evidence="2" id="KW-0472">Membrane</keyword>
<reference evidence="3" key="2">
    <citation type="submission" date="2023-01" db="EMBL/GenBank/DDBJ databases">
        <title>Draft genome sequence of Algimonas ampicilliniresistens strain NBRC 108219.</title>
        <authorList>
            <person name="Sun Q."/>
            <person name="Mori K."/>
        </authorList>
    </citation>
    <scope>NUCLEOTIDE SEQUENCE</scope>
    <source>
        <strain evidence="3">NBRC 108219</strain>
    </source>
</reference>
<evidence type="ECO:0000313" key="3">
    <source>
        <dbReference type="EMBL" id="GLQ23383.1"/>
    </source>
</evidence>
<evidence type="ECO:0000256" key="1">
    <source>
        <dbReference type="SAM" id="MobiDB-lite"/>
    </source>
</evidence>
<feature type="region of interest" description="Disordered" evidence="1">
    <location>
        <begin position="123"/>
        <end position="244"/>
    </location>
</feature>
<feature type="compositionally biased region" description="Basic residues" evidence="1">
    <location>
        <begin position="196"/>
        <end position="207"/>
    </location>
</feature>
<keyword evidence="4" id="KW-1185">Reference proteome</keyword>
<dbReference type="Gene3D" id="1.10.238.120">
    <property type="entry name" value="Jann4075-like"/>
    <property type="match status" value="1"/>
</dbReference>
<feature type="compositionally biased region" description="Basic residues" evidence="1">
    <location>
        <begin position="216"/>
        <end position="228"/>
    </location>
</feature>